<accession>A0A6B0XYC0</accession>
<reference evidence="1" key="1">
    <citation type="submission" date="2019-09" db="EMBL/GenBank/DDBJ databases">
        <title>Characterisation of the sponge microbiome using genome-centric metagenomics.</title>
        <authorList>
            <person name="Engelberts J.P."/>
            <person name="Robbins S.J."/>
            <person name="De Goeij J.M."/>
            <person name="Aranda M."/>
            <person name="Bell S.C."/>
            <person name="Webster N.S."/>
        </authorList>
    </citation>
    <scope>NUCLEOTIDE SEQUENCE</scope>
    <source>
        <strain evidence="1">SB0664_bin_43</strain>
    </source>
</reference>
<comment type="caution">
    <text evidence="1">The sequence shown here is derived from an EMBL/GenBank/DDBJ whole genome shotgun (WGS) entry which is preliminary data.</text>
</comment>
<organism evidence="1">
    <name type="scientific">Boseongicola sp. SB0664_bin_43</name>
    <dbReference type="NCBI Taxonomy" id="2604844"/>
    <lineage>
        <taxon>Bacteria</taxon>
        <taxon>Pseudomonadati</taxon>
        <taxon>Pseudomonadota</taxon>
        <taxon>Alphaproteobacteria</taxon>
        <taxon>Rhodobacterales</taxon>
        <taxon>Paracoccaceae</taxon>
        <taxon>Boseongicola</taxon>
    </lineage>
</organism>
<feature type="non-terminal residue" evidence="1">
    <location>
        <position position="127"/>
    </location>
</feature>
<protein>
    <submittedName>
        <fullName evidence="1">RND family transporter</fullName>
    </submittedName>
</protein>
<dbReference type="EMBL" id="VXRY01000142">
    <property type="protein sequence ID" value="MXY33185.1"/>
    <property type="molecule type" value="Genomic_DNA"/>
</dbReference>
<gene>
    <name evidence="1" type="ORF">F4Y60_03665</name>
</gene>
<name>A0A6B0XYC0_9RHOB</name>
<sequence length="127" mass="14471">MDAFISLAVHRRWLTVLVSALACFAIASGVVRLVEVDVDFRNHFSKDDPRLVALEQLEETYALSDSLLVVMAPQSGAIFTREALTAVEEMTEQLWQTPFFTRVDSITNYTHSWEDADELFDEELNDE</sequence>
<proteinExistence type="predicted"/>
<evidence type="ECO:0000313" key="1">
    <source>
        <dbReference type="EMBL" id="MXY33185.1"/>
    </source>
</evidence>
<dbReference type="AlphaFoldDB" id="A0A6B0XYC0"/>